<dbReference type="InterPro" id="IPR050173">
    <property type="entry name" value="ABC_transporter_C-like"/>
</dbReference>
<evidence type="ECO:0000256" key="7">
    <source>
        <dbReference type="ARBA" id="ARBA00022737"/>
    </source>
</evidence>
<dbReference type="Gene3D" id="3.40.50.300">
    <property type="entry name" value="P-loop containing nucleotide triphosphate hydrolases"/>
    <property type="match status" value="3"/>
</dbReference>
<keyword evidence="13" id="KW-0445">Lipid transport</keyword>
<evidence type="ECO:0000256" key="18">
    <source>
        <dbReference type="ARBA" id="ARBA00041345"/>
    </source>
</evidence>
<dbReference type="CDD" id="cd03250">
    <property type="entry name" value="ABCC_MRP_domain1"/>
    <property type="match status" value="1"/>
</dbReference>
<evidence type="ECO:0000256" key="3">
    <source>
        <dbReference type="ARBA" id="ARBA00012191"/>
    </source>
</evidence>
<feature type="transmembrane region" description="Helical" evidence="26">
    <location>
        <begin position="549"/>
        <end position="578"/>
    </location>
</feature>
<evidence type="ECO:0000256" key="6">
    <source>
        <dbReference type="ARBA" id="ARBA00022692"/>
    </source>
</evidence>
<feature type="compositionally biased region" description="Polar residues" evidence="25">
    <location>
        <begin position="879"/>
        <end position="899"/>
    </location>
</feature>
<feature type="domain" description="ABC transporter" evidence="27">
    <location>
        <begin position="649"/>
        <end position="873"/>
    </location>
</feature>
<keyword evidence="4" id="KW-0813">Transport</keyword>
<organism evidence="29 30">
    <name type="scientific">Knipowitschia caucasica</name>
    <name type="common">Caucasian dwarf goby</name>
    <name type="synonym">Pomatoschistus caucasicus</name>
    <dbReference type="NCBI Taxonomy" id="637954"/>
    <lineage>
        <taxon>Eukaryota</taxon>
        <taxon>Metazoa</taxon>
        <taxon>Chordata</taxon>
        <taxon>Craniata</taxon>
        <taxon>Vertebrata</taxon>
        <taxon>Euteleostomi</taxon>
        <taxon>Actinopterygii</taxon>
        <taxon>Neopterygii</taxon>
        <taxon>Teleostei</taxon>
        <taxon>Neoteleostei</taxon>
        <taxon>Acanthomorphata</taxon>
        <taxon>Gobiaria</taxon>
        <taxon>Gobiiformes</taxon>
        <taxon>Gobioidei</taxon>
        <taxon>Gobiidae</taxon>
        <taxon>Gobiinae</taxon>
        <taxon>Knipowitschia</taxon>
    </lineage>
</organism>
<dbReference type="InterPro" id="IPR005292">
    <property type="entry name" value="MRP"/>
</dbReference>
<evidence type="ECO:0000256" key="20">
    <source>
        <dbReference type="ARBA" id="ARBA00042274"/>
    </source>
</evidence>
<keyword evidence="9" id="KW-0378">Hydrolase</keyword>
<feature type="transmembrane region" description="Helical" evidence="26">
    <location>
        <begin position="37"/>
        <end position="56"/>
    </location>
</feature>
<evidence type="ECO:0000256" key="12">
    <source>
        <dbReference type="ARBA" id="ARBA00022989"/>
    </source>
</evidence>
<dbReference type="InterPro" id="IPR017871">
    <property type="entry name" value="ABC_transporter-like_CS"/>
</dbReference>
<feature type="domain" description="ABC transporter" evidence="27">
    <location>
        <begin position="1985"/>
        <end position="2222"/>
    </location>
</feature>
<dbReference type="PANTHER" id="PTHR24223:SF241">
    <property type="entry name" value="MULTIDRUG RESISTANCE-ASSOCIATED PROTEIN 1"/>
    <property type="match status" value="1"/>
</dbReference>
<evidence type="ECO:0000256" key="19">
    <source>
        <dbReference type="ARBA" id="ARBA00041913"/>
    </source>
</evidence>
<gene>
    <name evidence="29" type="ORF">KC01_LOCUS34179</name>
</gene>
<dbReference type="EC" id="7.6.2.3" evidence="15"/>
<comment type="catalytic activity">
    <reaction evidence="24">
        <text>2',3'-cGAMP(in) + ATP + H2O = 2',3'-cGAMP(out) + ADP + phosphate + H(+)</text>
        <dbReference type="Rhea" id="RHEA:74887"/>
        <dbReference type="ChEBI" id="CHEBI:15377"/>
        <dbReference type="ChEBI" id="CHEBI:15378"/>
        <dbReference type="ChEBI" id="CHEBI:30616"/>
        <dbReference type="ChEBI" id="CHEBI:43474"/>
        <dbReference type="ChEBI" id="CHEBI:143093"/>
        <dbReference type="ChEBI" id="CHEBI:456216"/>
    </reaction>
</comment>
<comment type="catalytic activity">
    <reaction evidence="21">
        <text>sphing-4-enine 1-phosphate(in) + ATP + H2O = sphing-4-enine 1-phosphate(out) + ADP + phosphate + H(+)</text>
        <dbReference type="Rhea" id="RHEA:38951"/>
        <dbReference type="ChEBI" id="CHEBI:15377"/>
        <dbReference type="ChEBI" id="CHEBI:15378"/>
        <dbReference type="ChEBI" id="CHEBI:30616"/>
        <dbReference type="ChEBI" id="CHEBI:43474"/>
        <dbReference type="ChEBI" id="CHEBI:60119"/>
        <dbReference type="ChEBI" id="CHEBI:456216"/>
    </reaction>
    <physiologicalReaction direction="left-to-right" evidence="21">
        <dbReference type="Rhea" id="RHEA:38952"/>
    </physiologicalReaction>
</comment>
<keyword evidence="30" id="KW-1185">Reference proteome</keyword>
<dbReference type="PROSITE" id="PS00211">
    <property type="entry name" value="ABC_TRANSPORTER_1"/>
    <property type="match status" value="2"/>
</dbReference>
<dbReference type="NCBIfam" id="TIGR00957">
    <property type="entry name" value="MRP_assoc_pro"/>
    <property type="match status" value="1"/>
</dbReference>
<dbReference type="Proteomes" id="UP001497482">
    <property type="component" value="Chromosome 5"/>
</dbReference>
<feature type="transmembrane region" description="Helical" evidence="26">
    <location>
        <begin position="990"/>
        <end position="1018"/>
    </location>
</feature>
<dbReference type="Gene3D" id="1.20.1560.10">
    <property type="entry name" value="ABC transporter type 1, transmembrane domain"/>
    <property type="match status" value="2"/>
</dbReference>
<comment type="catalytic activity">
    <reaction evidence="22">
        <text>leukotriene C4(in) + ATP + H2O = leukotriene C4(out) + ADP + phosphate + H(+)</text>
        <dbReference type="Rhea" id="RHEA:38963"/>
        <dbReference type="ChEBI" id="CHEBI:15377"/>
        <dbReference type="ChEBI" id="CHEBI:15378"/>
        <dbReference type="ChEBI" id="CHEBI:30616"/>
        <dbReference type="ChEBI" id="CHEBI:43474"/>
        <dbReference type="ChEBI" id="CHEBI:57973"/>
        <dbReference type="ChEBI" id="CHEBI:456216"/>
    </reaction>
    <physiologicalReaction direction="left-to-right" evidence="22">
        <dbReference type="Rhea" id="RHEA:38964"/>
    </physiologicalReaction>
</comment>
<proteinExistence type="inferred from homology"/>
<evidence type="ECO:0000256" key="15">
    <source>
        <dbReference type="ARBA" id="ARBA00024220"/>
    </source>
</evidence>
<dbReference type="GO" id="GO:0005886">
    <property type="term" value="C:plasma membrane"/>
    <property type="evidence" value="ECO:0007669"/>
    <property type="project" value="UniProtKB-SubCell"/>
</dbReference>
<evidence type="ECO:0000256" key="5">
    <source>
        <dbReference type="ARBA" id="ARBA00022475"/>
    </source>
</evidence>
<feature type="compositionally biased region" description="Basic and acidic residues" evidence="25">
    <location>
        <begin position="271"/>
        <end position="281"/>
    </location>
</feature>
<comment type="subcellular location">
    <subcellularLocation>
        <location evidence="1">Cell membrane</location>
        <topology evidence="1">Multi-pass membrane protein</topology>
    </subcellularLocation>
</comment>
<keyword evidence="10" id="KW-0067">ATP-binding</keyword>
<keyword evidence="14 26" id="KW-0472">Membrane</keyword>
<evidence type="ECO:0000259" key="27">
    <source>
        <dbReference type="PROSITE" id="PS50893"/>
    </source>
</evidence>
<evidence type="ECO:0000256" key="9">
    <source>
        <dbReference type="ARBA" id="ARBA00022801"/>
    </source>
</evidence>
<evidence type="ECO:0000256" key="24">
    <source>
        <dbReference type="ARBA" id="ARBA00048171"/>
    </source>
</evidence>
<evidence type="ECO:0000256" key="13">
    <source>
        <dbReference type="ARBA" id="ARBA00023055"/>
    </source>
</evidence>
<evidence type="ECO:0000256" key="23">
    <source>
        <dbReference type="ARBA" id="ARBA00047576"/>
    </source>
</evidence>
<dbReference type="FunFam" id="3.40.50.300:FF:003475">
    <property type="entry name" value="Predicted protein"/>
    <property type="match status" value="1"/>
</dbReference>
<reference evidence="29 30" key="1">
    <citation type="submission" date="2024-04" db="EMBL/GenBank/DDBJ databases">
        <authorList>
            <person name="Waldvogel A.-M."/>
            <person name="Schoenle A."/>
        </authorList>
    </citation>
    <scope>NUCLEOTIDE SEQUENCE [LARGE SCALE GENOMIC DNA]</scope>
</reference>
<dbReference type="PANTHER" id="PTHR24223">
    <property type="entry name" value="ATP-BINDING CASSETTE SUB-FAMILY C"/>
    <property type="match status" value="1"/>
</dbReference>
<dbReference type="EC" id="7.6.2.2" evidence="3"/>
<evidence type="ECO:0000256" key="8">
    <source>
        <dbReference type="ARBA" id="ARBA00022741"/>
    </source>
</evidence>
<evidence type="ECO:0000256" key="21">
    <source>
        <dbReference type="ARBA" id="ARBA00047354"/>
    </source>
</evidence>
<dbReference type="FunFam" id="3.40.50.300:FF:000293">
    <property type="entry name" value="ATP binding cassette subfamily C member 1"/>
    <property type="match status" value="1"/>
</dbReference>
<evidence type="ECO:0000256" key="4">
    <source>
        <dbReference type="ARBA" id="ARBA00022448"/>
    </source>
</evidence>
<feature type="transmembrane region" description="Helical" evidence="26">
    <location>
        <begin position="169"/>
        <end position="191"/>
    </location>
</feature>
<evidence type="ECO:0000256" key="14">
    <source>
        <dbReference type="ARBA" id="ARBA00023136"/>
    </source>
</evidence>
<dbReference type="CDD" id="cd18603">
    <property type="entry name" value="ABC_6TM_MRP1_2_3_6_D2_like"/>
    <property type="match status" value="1"/>
</dbReference>
<dbReference type="PROSITE" id="PS50929">
    <property type="entry name" value="ABC_TM1F"/>
    <property type="match status" value="2"/>
</dbReference>
<evidence type="ECO:0000313" key="30">
    <source>
        <dbReference type="Proteomes" id="UP001497482"/>
    </source>
</evidence>
<evidence type="ECO:0000259" key="28">
    <source>
        <dbReference type="PROSITE" id="PS50929"/>
    </source>
</evidence>
<comment type="catalytic activity">
    <reaction evidence="23">
        <text>17beta-estradiol 17-O-(beta-D-glucuronate)(in) + ATP + H2O = 17beta-estradiol 17-O-(beta-D-glucuronate)(out) + ADP + phosphate + H(+)</text>
        <dbReference type="Rhea" id="RHEA:60128"/>
        <dbReference type="ChEBI" id="CHEBI:15377"/>
        <dbReference type="ChEBI" id="CHEBI:15378"/>
        <dbReference type="ChEBI" id="CHEBI:30616"/>
        <dbReference type="ChEBI" id="CHEBI:43474"/>
        <dbReference type="ChEBI" id="CHEBI:82961"/>
        <dbReference type="ChEBI" id="CHEBI:456216"/>
    </reaction>
    <physiologicalReaction direction="left-to-right" evidence="23">
        <dbReference type="Rhea" id="RHEA:60129"/>
    </physiologicalReaction>
</comment>
<dbReference type="InterPro" id="IPR027417">
    <property type="entry name" value="P-loop_NTPase"/>
</dbReference>
<feature type="transmembrane region" description="Helical" evidence="26">
    <location>
        <begin position="590"/>
        <end position="614"/>
    </location>
</feature>
<dbReference type="Pfam" id="PF00664">
    <property type="entry name" value="ABC_membrane"/>
    <property type="match status" value="2"/>
</dbReference>
<feature type="transmembrane region" description="Helical" evidence="26">
    <location>
        <begin position="76"/>
        <end position="94"/>
    </location>
</feature>
<feature type="transmembrane region" description="Helical" evidence="26">
    <location>
        <begin position="320"/>
        <end position="341"/>
    </location>
</feature>
<keyword evidence="6 26" id="KW-0812">Transmembrane</keyword>
<keyword evidence="5" id="KW-1003">Cell membrane</keyword>
<dbReference type="GO" id="GO:0016887">
    <property type="term" value="F:ATP hydrolysis activity"/>
    <property type="evidence" value="ECO:0007669"/>
    <property type="project" value="InterPro"/>
</dbReference>
<evidence type="ECO:0000256" key="2">
    <source>
        <dbReference type="ARBA" id="ARBA00009726"/>
    </source>
</evidence>
<sequence>MGMDRLCSPDGSDPLWDWNLTWYTDAPELTQCFQNTVLAWLPCLYLWGCAPFYIFYLHSHNNGYVCMNHFNKAKTAVSLLLWIVCWADVFYSFWERSHGLVSAPVHFLSPTVLGISMLLSGLLVQYERMKGVQSSGVLLIFWLLALLCATVSFRSRVLLAPDQPSLVCVWRYTTFFIYYALLLVALVLSCLSDQPPLFSQAVKDPNPCPELGASFLSRITFWWISGMMLTGYKRPLMDSDLWSLNSENCSHRVVPGLAQRWSKQQQKVQRRSPESQADHHTKYTYSPKKAPENEAKRESATEEAEILIVKPPPQGKEPSLLWALCFTFGPYFLISCFYKILHDVLMFVGPEILRLLISFINNSNSPFWHGFFYTALLFVCNCVQSLILQQYFHVCFVSGMRVRTTIIGAVYRKALVISNAARRSSTVGEIVNLMSVDAQRFMDLITYINMIWSAPLQVVLALYFLWKTLGPSVLAGVAVMLLMVPINAFIAMKTKTYQVAQMKSKDNRIKLMNEMLNGIKVLKLYAWELAFQDKVSEIRQSELQVLKKAAYLGAMSTFTWVCAPFLVALSTFCVYVLIDEHNVLDAQKAFVSLALFNILRFPLNMLPMVISSMVQASVSLKRLRTFLSHEELQEDSVDHSAPLACPHSISITEGVFSWSRTEEPALKSLNLQVPEGALVAVVGLVGSGKSSLLSALLGEMDKMEGTVSVKGSVAYVPQQAWIQNSTLKENIVFGQEASGPWYQQVVEACALEPDLEILPAGDATEIGEKGVNLSGGQKQRVSLARAIYCDRSVYLLDDPLSAVDAHVGRHIFERVIGPQGLLRDKTRVLVTHGLSYLPQADLILVMSEGQISERGTYQQLLDKDGAFAEFLRTYASVDNNEEQTVPTEQDRSSAPTGKPSSPKPQEEEKGADAAKATAGKLTEADKANTGKVKLSVFLIYAKAIGVPLTLFSLLLFFTHHFLSLFSNYWLSLWTDDPVVNGTQPHRLMRLGVYGGLGLSQGVVVFGYSLSMSIGGILASRFLHQSMLYDVLRSPISFFERTPSGNLVNRFSKEIDTIDTVIPSILKMFTGSMFTVLGSCVIILSATPLVAIIIPFLGVLYFFVQRFYVASSRQLKRLESVSRSPIYTHFNETLLGASVIRAFGEQKRFIHESDLRVDHNQKAYFPSIIANRWLAIRLEFVGNCIVSCAALFAVIARDSLSPGIVGLSITYALQLTTSLTWLVRMSSDLETNIVAVERVREYSDTEKEAEWTLQNKGPQPDPWPSAGCIDIKNFGLRYRHNLDLALRHISLSITAGEKVGIVGRTGAGKSSLTMGLFRILEASEGQILIDGVDISELGLHQLRSRITIIPQVLLHTCSAPPSHALHLLHTCSAPPSHALHLLHTRSAPPSQTLHLLHTRSAPPSHARHLLHTLCTAFTRPAPPSHTLHRIHTPGTSFTRSAPPSHTLGTSFIRLAPPSHTLHFLHTLCTSFTHAWHFLHTPCTSFTRSAPPSHARHLLHTLCTAFTRPAALPSYALHLLHTLCTSFTRPAPPSHTHSAPHSHARHLLHTLCTSFTRSAPPSHVLHLLHTFCTSFTRSAPPSHALHLLHTLCTSFTHAALPSQTLGTSFTRSALPSHTLHLLHKRSALPSHALHLLHTLCTSFTRSAPPSHALHILHTHSAHPSHTLCTSFTRSAPPSHTLHFLHKRSAPPSHALHFLHTRCTSFTNARHFLHTLCTSFTPSAHPSHTLCTSFTHSLHILHTHSAPPSHPLHILHTHSAPPSHSLCTSFTHSAPPSHTLGTSFTRSALPSHTLHLLHTLCTSFTCSAPPSHVLHLLHTLCTSFTRSALPSHVLHLLHTFCTSFTRSAPPSHALHLLHTFCTSFTRSAPPSHALHLLHTLCTSFTHTLHLLHTFCKSFTRSAPPSHTLHLLHTHSAPPSHTLHLLHTHSTPPSHTLCTSFTHTLHLRHTHSAHPSHTLCTSFTHTLHLLHTHSAPPSHTLCTSFTHTLHLLHTHSAPPSHTLCTSFTHTLHILHTHSTPPSHTLYTSFTHARHFLHTPCTSFTHTLHLLHTRPALPSHTLHLLHTHSAPPSHVDPVLFSGSLRMNLDPFSSYTDEEVWRALDFSHLKSFVSGLTGKLEHECSEGGENLSVGQRQLLCLARALLRKTKILVLDEATAAVDMETDTLIQSTIRSQFEECTVLTIAHRLNTIMDYTRVLVLDKGEMAEFDSPNNLIAQRGLFYNMAKDSGLL</sequence>
<dbReference type="CDD" id="cd18595">
    <property type="entry name" value="ABC_6TM_MRP1_2_3_6_D1_like"/>
    <property type="match status" value="1"/>
</dbReference>
<evidence type="ECO:0000256" key="16">
    <source>
        <dbReference type="ARBA" id="ARBA00034018"/>
    </source>
</evidence>
<evidence type="ECO:0000256" key="22">
    <source>
        <dbReference type="ARBA" id="ARBA00047523"/>
    </source>
</evidence>
<protein>
    <recommendedName>
        <fullName evidence="17">Multidrug resistance-associated protein 1</fullName>
        <ecNumber evidence="3">7.6.2.2</ecNumber>
        <ecNumber evidence="15">7.6.2.3</ecNumber>
    </recommendedName>
    <alternativeName>
        <fullName evidence="20">ATP-binding cassette sub-family C member 1</fullName>
    </alternativeName>
    <alternativeName>
        <fullName evidence="19">Glutathione-S-conjugate-translocating ATPase ABCC1</fullName>
    </alternativeName>
    <alternativeName>
        <fullName evidence="18">Leukotriene C(4) transporter</fullName>
    </alternativeName>
</protein>
<dbReference type="EMBL" id="OZ035827">
    <property type="protein sequence ID" value="CAL1607105.1"/>
    <property type="molecule type" value="Genomic_DNA"/>
</dbReference>
<dbReference type="Pfam" id="PF24357">
    <property type="entry name" value="TMD0_ABC"/>
    <property type="match status" value="1"/>
</dbReference>
<evidence type="ECO:0000256" key="11">
    <source>
        <dbReference type="ARBA" id="ARBA00022967"/>
    </source>
</evidence>
<dbReference type="InterPro" id="IPR036640">
    <property type="entry name" value="ABC1_TM_sf"/>
</dbReference>
<feature type="region of interest" description="Disordered" evidence="25">
    <location>
        <begin position="879"/>
        <end position="918"/>
    </location>
</feature>
<dbReference type="InterPro" id="IPR011527">
    <property type="entry name" value="ABC1_TM_dom"/>
</dbReference>
<name>A0AAV2M1H1_KNICA</name>
<feature type="transmembrane region" description="Helical" evidence="26">
    <location>
        <begin position="371"/>
        <end position="392"/>
    </location>
</feature>
<dbReference type="Pfam" id="PF00005">
    <property type="entry name" value="ABC_tran"/>
    <property type="match status" value="3"/>
</dbReference>
<feature type="region of interest" description="Disordered" evidence="25">
    <location>
        <begin position="268"/>
        <end position="296"/>
    </location>
</feature>
<feature type="transmembrane region" description="Helical" evidence="26">
    <location>
        <begin position="136"/>
        <end position="157"/>
    </location>
</feature>
<evidence type="ECO:0000313" key="29">
    <source>
        <dbReference type="EMBL" id="CAL1607105.1"/>
    </source>
</evidence>
<dbReference type="InterPro" id="IPR003593">
    <property type="entry name" value="AAA+_ATPase"/>
</dbReference>
<dbReference type="PROSITE" id="PS50893">
    <property type="entry name" value="ABC_TRANSPORTER_2"/>
    <property type="match status" value="2"/>
</dbReference>
<comment type="similarity">
    <text evidence="2">Belongs to the ABC transporter superfamily. ABCC family. Conjugate transporter (TC 3.A.1.208) subfamily.</text>
</comment>
<comment type="catalytic activity">
    <reaction evidence="16">
        <text>ATP + H2O + xenobioticSide 1 = ADP + phosphate + xenobioticSide 2.</text>
        <dbReference type="EC" id="7.6.2.2"/>
    </reaction>
</comment>
<evidence type="ECO:0000256" key="17">
    <source>
        <dbReference type="ARBA" id="ARBA00041009"/>
    </source>
</evidence>
<feature type="transmembrane region" description="Helical" evidence="26">
    <location>
        <begin position="444"/>
        <end position="466"/>
    </location>
</feature>
<feature type="domain" description="ABC transmembrane type-1" evidence="28">
    <location>
        <begin position="950"/>
        <end position="1230"/>
    </location>
</feature>
<evidence type="ECO:0000256" key="26">
    <source>
        <dbReference type="SAM" id="Phobius"/>
    </source>
</evidence>
<dbReference type="GO" id="GO:0005524">
    <property type="term" value="F:ATP binding"/>
    <property type="evidence" value="ECO:0007669"/>
    <property type="project" value="UniProtKB-KW"/>
</dbReference>
<dbReference type="SUPFAM" id="SSF90123">
    <property type="entry name" value="ABC transporter transmembrane region"/>
    <property type="match status" value="2"/>
</dbReference>
<evidence type="ECO:0000256" key="10">
    <source>
        <dbReference type="ARBA" id="ARBA00022840"/>
    </source>
</evidence>
<keyword evidence="11" id="KW-1278">Translocase</keyword>
<dbReference type="SMART" id="SM00382">
    <property type="entry name" value="AAA"/>
    <property type="match status" value="3"/>
</dbReference>
<keyword evidence="12 26" id="KW-1133">Transmembrane helix</keyword>
<dbReference type="SUPFAM" id="SSF52540">
    <property type="entry name" value="P-loop containing nucleoside triphosphate hydrolases"/>
    <property type="match status" value="3"/>
</dbReference>
<dbReference type="FunFam" id="1.20.1560.10:FF:000001">
    <property type="entry name" value="ATP-binding cassette subfamily C member 1"/>
    <property type="match status" value="1"/>
</dbReference>
<dbReference type="GO" id="GO:0015431">
    <property type="term" value="F:ABC-type glutathione S-conjugate transporter activity"/>
    <property type="evidence" value="ECO:0007669"/>
    <property type="project" value="UniProtKB-EC"/>
</dbReference>
<accession>A0AAV2M1H1</accession>
<feature type="domain" description="ABC transmembrane type-1" evidence="28">
    <location>
        <begin position="333"/>
        <end position="615"/>
    </location>
</feature>
<feature type="transmembrane region" description="Helical" evidence="26">
    <location>
        <begin position="106"/>
        <end position="124"/>
    </location>
</feature>
<keyword evidence="7" id="KW-0677">Repeat</keyword>
<dbReference type="InterPro" id="IPR003439">
    <property type="entry name" value="ABC_transporter-like_ATP-bd"/>
</dbReference>
<evidence type="ECO:0000256" key="1">
    <source>
        <dbReference type="ARBA" id="ARBA00004651"/>
    </source>
</evidence>
<feature type="transmembrane region" description="Helical" evidence="26">
    <location>
        <begin position="1073"/>
        <end position="1103"/>
    </location>
</feature>
<keyword evidence="8" id="KW-0547">Nucleotide-binding</keyword>
<dbReference type="FunFam" id="1.20.1560.10:FF:000007">
    <property type="entry name" value="ATP-binding cassette subfamily C member 1"/>
    <property type="match status" value="1"/>
</dbReference>
<evidence type="ECO:0000256" key="25">
    <source>
        <dbReference type="SAM" id="MobiDB-lite"/>
    </source>
</evidence>
<dbReference type="InterPro" id="IPR056227">
    <property type="entry name" value="TMD0_ABC"/>
</dbReference>
<feature type="transmembrane region" description="Helical" evidence="26">
    <location>
        <begin position="472"/>
        <end position="492"/>
    </location>
</feature>